<comment type="caution">
    <text evidence="2">The sequence shown here is derived from an EMBL/GenBank/DDBJ whole genome shotgun (WGS) entry which is preliminary data.</text>
</comment>
<feature type="region of interest" description="Disordered" evidence="1">
    <location>
        <begin position="1"/>
        <end position="78"/>
    </location>
</feature>
<gene>
    <name evidence="2" type="ORF">FQA47_013178</name>
</gene>
<sequence length="78" mass="8914">MKPEPREFSFPRPQLVGQDGCWGGLEERERPNRDFPDPPSSAGREKHQHRPPRTHTGADSERKAQRQLQSSSLGHTKD</sequence>
<evidence type="ECO:0000313" key="3">
    <source>
        <dbReference type="Proteomes" id="UP000646548"/>
    </source>
</evidence>
<feature type="compositionally biased region" description="Polar residues" evidence="1">
    <location>
        <begin position="66"/>
        <end position="78"/>
    </location>
</feature>
<evidence type="ECO:0000256" key="1">
    <source>
        <dbReference type="SAM" id="MobiDB-lite"/>
    </source>
</evidence>
<name>A0A834FHI3_ORYME</name>
<accession>A0A834FHI3</accession>
<evidence type="ECO:0000313" key="2">
    <source>
        <dbReference type="EMBL" id="KAF6734204.1"/>
    </source>
</evidence>
<dbReference type="AlphaFoldDB" id="A0A834FHI3"/>
<proteinExistence type="predicted"/>
<dbReference type="EMBL" id="WKFB01000140">
    <property type="protein sequence ID" value="KAF6734204.1"/>
    <property type="molecule type" value="Genomic_DNA"/>
</dbReference>
<dbReference type="Proteomes" id="UP000646548">
    <property type="component" value="Unassembled WGS sequence"/>
</dbReference>
<organism evidence="2 3">
    <name type="scientific">Oryzias melastigma</name>
    <name type="common">Marine medaka</name>
    <dbReference type="NCBI Taxonomy" id="30732"/>
    <lineage>
        <taxon>Eukaryota</taxon>
        <taxon>Metazoa</taxon>
        <taxon>Chordata</taxon>
        <taxon>Craniata</taxon>
        <taxon>Vertebrata</taxon>
        <taxon>Euteleostomi</taxon>
        <taxon>Actinopterygii</taxon>
        <taxon>Neopterygii</taxon>
        <taxon>Teleostei</taxon>
        <taxon>Neoteleostei</taxon>
        <taxon>Acanthomorphata</taxon>
        <taxon>Ovalentaria</taxon>
        <taxon>Atherinomorphae</taxon>
        <taxon>Beloniformes</taxon>
        <taxon>Adrianichthyidae</taxon>
        <taxon>Oryziinae</taxon>
        <taxon>Oryzias</taxon>
    </lineage>
</organism>
<reference evidence="2" key="1">
    <citation type="journal article" name="BMC Genomics">
        <title>Long-read sequencing and de novo genome assembly of marine medaka (Oryzias melastigma).</title>
        <authorList>
            <person name="Liang P."/>
            <person name="Saqib H.S.A."/>
            <person name="Ni X."/>
            <person name="Shen Y."/>
        </authorList>
    </citation>
    <scope>NUCLEOTIDE SEQUENCE</scope>
    <source>
        <strain evidence="2">Bigg-433</strain>
    </source>
</reference>
<feature type="compositionally biased region" description="Basic and acidic residues" evidence="1">
    <location>
        <begin position="25"/>
        <end position="36"/>
    </location>
</feature>
<protein>
    <submittedName>
        <fullName evidence="2">Uncharacterized protein</fullName>
    </submittedName>
</protein>